<dbReference type="SMART" id="SM00464">
    <property type="entry name" value="LON"/>
    <property type="match status" value="1"/>
</dbReference>
<name>A0A7Y3W5B0_9PROT</name>
<dbReference type="InterPro" id="IPR003111">
    <property type="entry name" value="Lon_prtase_N"/>
</dbReference>
<dbReference type="Gene3D" id="2.30.130.40">
    <property type="entry name" value="LON domain-like"/>
    <property type="match status" value="1"/>
</dbReference>
<evidence type="ECO:0000259" key="1">
    <source>
        <dbReference type="PROSITE" id="PS51787"/>
    </source>
</evidence>
<dbReference type="InterPro" id="IPR046336">
    <property type="entry name" value="Lon_prtase_N_sf"/>
</dbReference>
<dbReference type="PANTHER" id="PTHR46732">
    <property type="entry name" value="ATP-DEPENDENT PROTEASE LA (LON) DOMAIN PROTEIN"/>
    <property type="match status" value="1"/>
</dbReference>
<organism evidence="2 3">
    <name type="scientific">Parvularcula mediterranea</name>
    <dbReference type="NCBI Taxonomy" id="2732508"/>
    <lineage>
        <taxon>Bacteria</taxon>
        <taxon>Pseudomonadati</taxon>
        <taxon>Pseudomonadota</taxon>
        <taxon>Alphaproteobacteria</taxon>
        <taxon>Parvularculales</taxon>
        <taxon>Parvularculaceae</taxon>
        <taxon>Parvularcula</taxon>
    </lineage>
</organism>
<dbReference type="EMBL" id="JABFCX010000002">
    <property type="protein sequence ID" value="NNU16071.1"/>
    <property type="molecule type" value="Genomic_DNA"/>
</dbReference>
<evidence type="ECO:0000313" key="3">
    <source>
        <dbReference type="Proteomes" id="UP000536835"/>
    </source>
</evidence>
<dbReference type="AlphaFoldDB" id="A0A7Y3W5B0"/>
<proteinExistence type="predicted"/>
<dbReference type="RefSeq" id="WP_173198007.1">
    <property type="nucleotide sequence ID" value="NZ_JABFCX010000002.1"/>
</dbReference>
<keyword evidence="3" id="KW-1185">Reference proteome</keyword>
<dbReference type="PANTHER" id="PTHR46732:SF8">
    <property type="entry name" value="ATP-DEPENDENT PROTEASE LA (LON) DOMAIN PROTEIN"/>
    <property type="match status" value="1"/>
</dbReference>
<dbReference type="SUPFAM" id="SSF88697">
    <property type="entry name" value="PUA domain-like"/>
    <property type="match status" value="1"/>
</dbReference>
<dbReference type="Pfam" id="PF02190">
    <property type="entry name" value="LON_substr_bdg"/>
    <property type="match status" value="1"/>
</dbReference>
<feature type="domain" description="Lon N-terminal" evidence="1">
    <location>
        <begin position="14"/>
        <end position="205"/>
    </location>
</feature>
<evidence type="ECO:0000313" key="2">
    <source>
        <dbReference type="EMBL" id="NNU16071.1"/>
    </source>
</evidence>
<accession>A0A7Y3W5B0</accession>
<dbReference type="PROSITE" id="PS51787">
    <property type="entry name" value="LON_N"/>
    <property type="match status" value="1"/>
</dbReference>
<reference evidence="2 3" key="1">
    <citation type="submission" date="2020-05" db="EMBL/GenBank/DDBJ databases">
        <title>Parvularcula mediterraneae sp. nov., isolated from polypropylene straw from shallow seawater of the seashore of Laganas in Zakynthos island, Greece.</title>
        <authorList>
            <person name="Szabo I."/>
            <person name="Al-Omari J."/>
            <person name="Rado J."/>
            <person name="Szerdahelyi G.S."/>
        </authorList>
    </citation>
    <scope>NUCLEOTIDE SEQUENCE [LARGE SCALE GENOMIC DNA]</scope>
    <source>
        <strain evidence="2 3">ZS-1/3</strain>
    </source>
</reference>
<dbReference type="InterPro" id="IPR015947">
    <property type="entry name" value="PUA-like_sf"/>
</dbReference>
<comment type="caution">
    <text evidence="2">The sequence shown here is derived from an EMBL/GenBank/DDBJ whole genome shotgun (WGS) entry which is preliminary data.</text>
</comment>
<protein>
    <submittedName>
        <fullName evidence="2">Peptidase S16</fullName>
    </submittedName>
</protein>
<dbReference type="Proteomes" id="UP000536835">
    <property type="component" value="Unassembled WGS sequence"/>
</dbReference>
<gene>
    <name evidence="2" type="ORF">HK107_07020</name>
</gene>
<sequence>MPHDEKRRVLPGEIPIFPLRSAMLLPRAQLPLNIFEPRYLAMTEHALCTGRHIGMVRPRHEDDVNPTLYDVGCAGRITSFMETGDGRFLLTLTGVSRFRLTGDTLHDQGFRVGAVDWSSFTLDRYEEPEENPHLRERVIELLMRYLEEVGLRADWDSIEGASAETIINSVSMSCPFEPDEKQAIVEAHSIEARGETLIALMEMSIAQKRQDMDDEGGDRLQ</sequence>